<name>A0ABX0M1F1_9BURK</name>
<accession>A0ABX0M1F1</accession>
<protein>
    <submittedName>
        <fullName evidence="1">Uncharacterized protein</fullName>
    </submittedName>
</protein>
<gene>
    <name evidence="1" type="ORF">F0185_33015</name>
</gene>
<proteinExistence type="predicted"/>
<dbReference type="RefSeq" id="WP_167232832.1">
    <property type="nucleotide sequence ID" value="NZ_VUYU01000047.1"/>
</dbReference>
<comment type="caution">
    <text evidence="1">The sequence shown here is derived from an EMBL/GenBank/DDBJ whole genome shotgun (WGS) entry which is preliminary data.</text>
</comment>
<organism evidence="1 2">
    <name type="scientific">Massilia rubra</name>
    <dbReference type="NCBI Taxonomy" id="2607910"/>
    <lineage>
        <taxon>Bacteria</taxon>
        <taxon>Pseudomonadati</taxon>
        <taxon>Pseudomonadota</taxon>
        <taxon>Betaproteobacteria</taxon>
        <taxon>Burkholderiales</taxon>
        <taxon>Oxalobacteraceae</taxon>
        <taxon>Telluria group</taxon>
        <taxon>Massilia</taxon>
    </lineage>
</organism>
<dbReference type="Proteomes" id="UP000785613">
    <property type="component" value="Unassembled WGS sequence"/>
</dbReference>
<sequence length="157" mass="17135">MNELLEFAFDGVSPDCLGKMMMDFARATENVSTAVQDGLDLPLASVLDPAYWHSLTTAGCDSWCIINLKTIDIGDKAVDSATLLMFHNDELYNLAVLLSSKDCTKANLESAEEFYQWAKASGKKYCVADFYGGMDPASDEKTRLYSKGAAGPFLTCT</sequence>
<evidence type="ECO:0000313" key="1">
    <source>
        <dbReference type="EMBL" id="NHZ38370.1"/>
    </source>
</evidence>
<keyword evidence="2" id="KW-1185">Reference proteome</keyword>
<reference evidence="1 2" key="1">
    <citation type="submission" date="2019-09" db="EMBL/GenBank/DDBJ databases">
        <title>Taxonomy of Antarctic Massilia spp.: description of Massilia rubra sp. nov., Massilia aquatica sp. nov., Massilia mucilaginosa sp. nov., Massilia frigida sp. nov. isolated from streams, lakes and regoliths.</title>
        <authorList>
            <person name="Holochova P."/>
            <person name="Sedlacek I."/>
            <person name="Kralova S."/>
            <person name="Maslanova I."/>
            <person name="Busse H.-J."/>
            <person name="Stankova E."/>
            <person name="Vrbovska V."/>
            <person name="Kovarovic V."/>
            <person name="Bartak M."/>
            <person name="Svec P."/>
            <person name="Pantucek R."/>
        </authorList>
    </citation>
    <scope>NUCLEOTIDE SEQUENCE [LARGE SCALE GENOMIC DNA]</scope>
    <source>
        <strain evidence="1 2">CCM 8692</strain>
    </source>
</reference>
<dbReference type="EMBL" id="VUYU01000047">
    <property type="protein sequence ID" value="NHZ38370.1"/>
    <property type="molecule type" value="Genomic_DNA"/>
</dbReference>
<evidence type="ECO:0000313" key="2">
    <source>
        <dbReference type="Proteomes" id="UP000785613"/>
    </source>
</evidence>